<evidence type="ECO:0000259" key="8">
    <source>
        <dbReference type="PROSITE" id="PS50160"/>
    </source>
</evidence>
<comment type="similarity">
    <text evidence="1">Belongs to the ATP-dependent DNA ligase family.</text>
</comment>
<dbReference type="SUPFAM" id="SSF56091">
    <property type="entry name" value="DNA ligase/mRNA capping enzyme, catalytic domain"/>
    <property type="match status" value="1"/>
</dbReference>
<reference evidence="9 10" key="1">
    <citation type="journal article" date="2016" name="BMC Genomics">
        <title>Genome sequencing and secondary metabolism of the postharvest pathogen Penicillium griseofulvum.</title>
        <authorList>
            <person name="Banani H."/>
            <person name="Marcet-Houben M."/>
            <person name="Ballester A.R."/>
            <person name="Abbruscato P."/>
            <person name="Gonzalez-Candelas L."/>
            <person name="Gabaldon T."/>
            <person name="Spadaro D."/>
        </authorList>
    </citation>
    <scope>NUCLEOTIDE SEQUENCE [LARGE SCALE GENOMIC DNA]</scope>
    <source>
        <strain evidence="9 10">PG3</strain>
    </source>
</reference>
<comment type="caution">
    <text evidence="9">The sequence shown here is derived from an EMBL/GenBank/DDBJ whole genome shotgun (WGS) entry which is preliminary data.</text>
</comment>
<keyword evidence="7" id="KW-0812">Transmembrane</keyword>
<gene>
    <name evidence="9" type="ORF">PGRI_094240</name>
</gene>
<feature type="transmembrane region" description="Helical" evidence="7">
    <location>
        <begin position="202"/>
        <end position="222"/>
    </location>
</feature>
<evidence type="ECO:0000256" key="1">
    <source>
        <dbReference type="ARBA" id="ARBA00007572"/>
    </source>
</evidence>
<feature type="transmembrane region" description="Helical" evidence="7">
    <location>
        <begin position="88"/>
        <end position="110"/>
    </location>
</feature>
<keyword evidence="10" id="KW-1185">Reference proteome</keyword>
<dbReference type="InterPro" id="IPR036599">
    <property type="entry name" value="DNA_ligase_N_sf"/>
</dbReference>
<feature type="compositionally biased region" description="Polar residues" evidence="6">
    <location>
        <begin position="943"/>
        <end position="962"/>
    </location>
</feature>
<feature type="transmembrane region" description="Helical" evidence="7">
    <location>
        <begin position="12"/>
        <end position="33"/>
    </location>
</feature>
<dbReference type="Gene3D" id="1.10.3260.10">
    <property type="entry name" value="DNA ligase, ATP-dependent, N-terminal domain"/>
    <property type="match status" value="1"/>
</dbReference>
<evidence type="ECO:0000256" key="3">
    <source>
        <dbReference type="ARBA" id="ARBA00022741"/>
    </source>
</evidence>
<dbReference type="GO" id="GO:0003677">
    <property type="term" value="F:DNA binding"/>
    <property type="evidence" value="ECO:0007669"/>
    <property type="project" value="InterPro"/>
</dbReference>
<feature type="region of interest" description="Disordered" evidence="6">
    <location>
        <begin position="928"/>
        <end position="990"/>
    </location>
</feature>
<keyword evidence="3" id="KW-0547">Nucleotide-binding</keyword>
<dbReference type="Pfam" id="PF04675">
    <property type="entry name" value="DNA_ligase_A_N"/>
    <property type="match status" value="1"/>
</dbReference>
<name>A0A135LR49_PENPA</name>
<evidence type="ECO:0000256" key="4">
    <source>
        <dbReference type="ARBA" id="ARBA00022840"/>
    </source>
</evidence>
<dbReference type="InterPro" id="IPR012340">
    <property type="entry name" value="NA-bd_OB-fold"/>
</dbReference>
<dbReference type="GeneID" id="63712437"/>
<dbReference type="InterPro" id="IPR012310">
    <property type="entry name" value="DNA_ligase_ATP-dep_cent"/>
</dbReference>
<dbReference type="PANTHER" id="PTHR45997:SF2">
    <property type="entry name" value="ATP DEPENDENT DNA LIGASE DOMAIN PROTEIN (AFU_ORTHOLOGUE AFUA_5G02430)"/>
    <property type="match status" value="1"/>
</dbReference>
<keyword evidence="5" id="KW-0539">Nucleus</keyword>
<feature type="compositionally biased region" description="Basic and acidic residues" evidence="6">
    <location>
        <begin position="1050"/>
        <end position="1065"/>
    </location>
</feature>
<dbReference type="AlphaFoldDB" id="A0A135LR49"/>
<dbReference type="InterPro" id="IPR029710">
    <property type="entry name" value="LIG4"/>
</dbReference>
<feature type="compositionally biased region" description="Polar residues" evidence="6">
    <location>
        <begin position="1070"/>
        <end position="1087"/>
    </location>
</feature>
<evidence type="ECO:0000313" key="10">
    <source>
        <dbReference type="Proteomes" id="UP000070168"/>
    </source>
</evidence>
<dbReference type="EMBL" id="LHQR01000030">
    <property type="protein sequence ID" value="KXG51412.1"/>
    <property type="molecule type" value="Genomic_DNA"/>
</dbReference>
<dbReference type="RefSeq" id="XP_040649948.1">
    <property type="nucleotide sequence ID" value="XM_040797137.1"/>
</dbReference>
<evidence type="ECO:0000256" key="5">
    <source>
        <dbReference type="ARBA" id="ARBA00023242"/>
    </source>
</evidence>
<dbReference type="GO" id="GO:0003910">
    <property type="term" value="F:DNA ligase (ATP) activity"/>
    <property type="evidence" value="ECO:0007669"/>
    <property type="project" value="InterPro"/>
</dbReference>
<organism evidence="9 10">
    <name type="scientific">Penicillium patulum</name>
    <name type="common">Penicillium griseofulvum</name>
    <dbReference type="NCBI Taxonomy" id="5078"/>
    <lineage>
        <taxon>Eukaryota</taxon>
        <taxon>Fungi</taxon>
        <taxon>Dikarya</taxon>
        <taxon>Ascomycota</taxon>
        <taxon>Pezizomycotina</taxon>
        <taxon>Eurotiomycetes</taxon>
        <taxon>Eurotiomycetidae</taxon>
        <taxon>Eurotiales</taxon>
        <taxon>Aspergillaceae</taxon>
        <taxon>Penicillium</taxon>
    </lineage>
</organism>
<dbReference type="STRING" id="5078.A0A135LR49"/>
<dbReference type="Gene3D" id="3.30.470.30">
    <property type="entry name" value="DNA ligase/mRNA capping enzyme"/>
    <property type="match status" value="1"/>
</dbReference>
<feature type="transmembrane region" description="Helical" evidence="7">
    <location>
        <begin position="122"/>
        <end position="151"/>
    </location>
</feature>
<evidence type="ECO:0000256" key="2">
    <source>
        <dbReference type="ARBA" id="ARBA00022598"/>
    </source>
</evidence>
<keyword evidence="7" id="KW-0472">Membrane</keyword>
<feature type="domain" description="ATP-dependent DNA ligase family profile" evidence="8">
    <location>
        <begin position="634"/>
        <end position="777"/>
    </location>
</feature>
<dbReference type="PROSITE" id="PS50160">
    <property type="entry name" value="DNA_LIGASE_A3"/>
    <property type="match status" value="1"/>
</dbReference>
<dbReference type="GO" id="GO:0006297">
    <property type="term" value="P:nucleotide-excision repair, DNA gap filling"/>
    <property type="evidence" value="ECO:0007669"/>
    <property type="project" value="TreeGrafter"/>
</dbReference>
<sequence length="1280" mass="144975">MCHSPIRNEANVITITNSVFGGLAIVATLIRSLEFHKHFGLEDIFVIFGLLFSVGMGILEFFMIDAGYGRDIWTISFSNITLILKYNWIVEMLYVGAITSIKMAFLSLYLHIFPNFGLRNAIYIVMGIVVAYFFAFFFGVCFNCLPVSYIWTSWAGETKGSCLNFNAFGIACAVINIVLDVIVMALPLHDIMKLNLRPMKKVLVMLMFCTGFFITIVSIIRLKSVVTFAHTTNATYDFVPVAYWSLIESYTAVFCVNDNKTAKACTAARNENPDIRTVAQWFSRHERTIHNAGTDRAALLSCMFPEKRTDRVYWLQAMQLSRIIGRCLGLGSSRLSELNRWQTPGGSDLGGCVEIVMRQAENYIPVGQELSVEEIDRAMAMIASRCRFSGPNVRRNRTAVDVDETLSKLYRRSSSRDAKWLTRMILKSYSPIVFPESYTLKKFHFLLPQLLQLQNSFDGALEILASDPISNFPPNPDPQAARSLSIIALRHMRPRPGIKVGRPDYYKARSIKHCHQMANGRRMSIERKYDGEYCQIHVDLSNKYTPIQIFSKSGKESTADKDKIIPVIEESLGIGLPDCKFTQRCIVEGEMLVWNDQTCELMDFNKIRRFIPRSGTMLGVDNDSPPQPYEHLMIMLFDILLLDNDVCLAKPHRERRLLLQKVVKTIPGRANLAHQEVLDFNRVDSYHRLEKTFEKAFTQHWEGCVLKASDEPYFPIYSTGVDTMFGRWIKLKKDYIPGLGDTLDLALIGGSYNARDAPDLKQIKKLKWTHFFVGCLLNKDRVKQGDSSPHFRVVDVINRHCMSIQIMQTLNQMGEFYAREPESFEGFQVEYGHSNLPVATTFFKQPFIVEMLGSGFEKPSGARYFTLRFPRILKIHSDRTLEECTSFQELLLSAEDARAVPADELEEREKWSKRLKIASGLDQYIVRSRSPEATCSDTDDETNPSSSQVPPATTTSGESSTDVCPLMEGPHGYSTRQNSHNRSSNDHPMSPLVYIDETKLHTGDRNTILETSVIVNENLSSRGNTSQKDGKVTTQESSSFLQITSFISAHEEQSQESHQAQERLSGKISMPTSSKQKRNISPQSPLTTIPIWAPETSLGSFTLPQIDEHPSNDRQSCDLDEFVRCLCSNESASSLERSNPYAASQGTRFGIILFDPRTTRLGKEMHRLATTLSSFVHTATRSIPSMGSIFFLGSSMLERDLRPGDLRFCLRDTWKDIGRDHFYGCLSWNLSKRSDGASTTRKKHCSQPTTPWIEITFDETAIAVLGEYTSMEPLAHVLYK</sequence>
<feature type="transmembrane region" description="Helical" evidence="7">
    <location>
        <begin position="163"/>
        <end position="186"/>
    </location>
</feature>
<keyword evidence="4" id="KW-0067">ATP-binding</keyword>
<dbReference type="CDD" id="cd08039">
    <property type="entry name" value="Adenylation_DNA_ligase_Fungal"/>
    <property type="match status" value="1"/>
</dbReference>
<evidence type="ECO:0000313" key="9">
    <source>
        <dbReference type="EMBL" id="KXG51412.1"/>
    </source>
</evidence>
<keyword evidence="7" id="KW-1133">Transmembrane helix</keyword>
<dbReference type="Proteomes" id="UP000070168">
    <property type="component" value="Unassembled WGS sequence"/>
</dbReference>
<dbReference type="Pfam" id="PF01068">
    <property type="entry name" value="DNA_ligase_A_M"/>
    <property type="match status" value="1"/>
</dbReference>
<dbReference type="GO" id="GO:0006303">
    <property type="term" value="P:double-strand break repair via nonhomologous end joining"/>
    <property type="evidence" value="ECO:0007669"/>
    <property type="project" value="TreeGrafter"/>
</dbReference>
<keyword evidence="2" id="KW-0436">Ligase</keyword>
<dbReference type="Gene3D" id="2.40.50.140">
    <property type="entry name" value="Nucleic acid-binding proteins"/>
    <property type="match status" value="1"/>
</dbReference>
<protein>
    <submittedName>
        <fullName evidence="9">Nucleic acid-binding, OB-fold</fullName>
    </submittedName>
</protein>
<proteinExistence type="inferred from homology"/>
<feature type="region of interest" description="Disordered" evidence="6">
    <location>
        <begin position="1050"/>
        <end position="1088"/>
    </location>
</feature>
<feature type="transmembrane region" description="Helical" evidence="7">
    <location>
        <begin position="45"/>
        <end position="68"/>
    </location>
</feature>
<evidence type="ECO:0000256" key="7">
    <source>
        <dbReference type="SAM" id="Phobius"/>
    </source>
</evidence>
<dbReference type="InterPro" id="IPR012308">
    <property type="entry name" value="DNA_ligase_ATP-dep_N"/>
</dbReference>
<dbReference type="GO" id="GO:0032807">
    <property type="term" value="C:DNA ligase IV complex"/>
    <property type="evidence" value="ECO:0007669"/>
    <property type="project" value="TreeGrafter"/>
</dbReference>
<dbReference type="GO" id="GO:0006310">
    <property type="term" value="P:DNA recombination"/>
    <property type="evidence" value="ECO:0007669"/>
    <property type="project" value="InterPro"/>
</dbReference>
<evidence type="ECO:0000256" key="6">
    <source>
        <dbReference type="SAM" id="MobiDB-lite"/>
    </source>
</evidence>
<dbReference type="PANTHER" id="PTHR45997">
    <property type="entry name" value="DNA LIGASE 4"/>
    <property type="match status" value="1"/>
</dbReference>
<accession>A0A135LR49</accession>
<dbReference type="OrthoDB" id="2160351at2759"/>
<dbReference type="InterPro" id="IPR049326">
    <property type="entry name" value="Rhodopsin_dom_fungi"/>
</dbReference>
<dbReference type="GO" id="GO:0005524">
    <property type="term" value="F:ATP binding"/>
    <property type="evidence" value="ECO:0007669"/>
    <property type="project" value="UniProtKB-KW"/>
</dbReference>
<dbReference type="Pfam" id="PF20684">
    <property type="entry name" value="Fung_rhodopsin"/>
    <property type="match status" value="1"/>
</dbReference>